<proteinExistence type="predicted"/>
<protein>
    <submittedName>
        <fullName evidence="2">Uncharacterized protein</fullName>
    </submittedName>
</protein>
<dbReference type="Proteomes" id="UP000887566">
    <property type="component" value="Unplaced"/>
</dbReference>
<accession>A0A914W8X6</accession>
<evidence type="ECO:0000313" key="2">
    <source>
        <dbReference type="WBParaSite" id="PSAMB.scaffold3293size18896.g21121.t1"/>
    </source>
</evidence>
<name>A0A914W8X6_9BILA</name>
<sequence>MIESPTGRFGVLGRLSSFPVFSMRSGSATLISTCFILLVTFSFANAEAPPVHVQTQHDNCSDPNNHIAEETKETVKCMELSTYIVDRGFVPDMTVDFYQKHTNESNRFKIALFWEERSDLKQLDCPVIRYSCCSGWEDALCDRRKKQISTLLNDLLDHAYFTETCDDCCLRKGLKCSMSGTCVCPPGSSGPCCDNDEQQSEHAAVNQTQAVFFGKCTRISVV</sequence>
<reference evidence="2" key="1">
    <citation type="submission" date="2022-11" db="UniProtKB">
        <authorList>
            <consortium name="WormBaseParasite"/>
        </authorList>
    </citation>
    <scope>IDENTIFICATION</scope>
</reference>
<dbReference type="AlphaFoldDB" id="A0A914W8X6"/>
<dbReference type="WBParaSite" id="PSAMB.scaffold3293size18896.g21121.t1">
    <property type="protein sequence ID" value="PSAMB.scaffold3293size18896.g21121.t1"/>
    <property type="gene ID" value="PSAMB.scaffold3293size18896.g21121"/>
</dbReference>
<organism evidence="1 2">
    <name type="scientific">Plectus sambesii</name>
    <dbReference type="NCBI Taxonomy" id="2011161"/>
    <lineage>
        <taxon>Eukaryota</taxon>
        <taxon>Metazoa</taxon>
        <taxon>Ecdysozoa</taxon>
        <taxon>Nematoda</taxon>
        <taxon>Chromadorea</taxon>
        <taxon>Plectida</taxon>
        <taxon>Plectina</taxon>
        <taxon>Plectoidea</taxon>
        <taxon>Plectidae</taxon>
        <taxon>Plectus</taxon>
    </lineage>
</organism>
<evidence type="ECO:0000313" key="1">
    <source>
        <dbReference type="Proteomes" id="UP000887566"/>
    </source>
</evidence>
<keyword evidence="1" id="KW-1185">Reference proteome</keyword>